<gene>
    <name evidence="1" type="ORF">GOP47_0026156</name>
</gene>
<name>A0A9D4U1X7_ADICA</name>
<dbReference type="Proteomes" id="UP000886520">
    <property type="component" value="Chromosome 25"/>
</dbReference>
<proteinExistence type="predicted"/>
<evidence type="ECO:0000313" key="2">
    <source>
        <dbReference type="Proteomes" id="UP000886520"/>
    </source>
</evidence>
<evidence type="ECO:0000313" key="1">
    <source>
        <dbReference type="EMBL" id="KAI5059837.1"/>
    </source>
</evidence>
<accession>A0A9D4U1X7</accession>
<organism evidence="1 2">
    <name type="scientific">Adiantum capillus-veneris</name>
    <name type="common">Maidenhair fern</name>
    <dbReference type="NCBI Taxonomy" id="13818"/>
    <lineage>
        <taxon>Eukaryota</taxon>
        <taxon>Viridiplantae</taxon>
        <taxon>Streptophyta</taxon>
        <taxon>Embryophyta</taxon>
        <taxon>Tracheophyta</taxon>
        <taxon>Polypodiopsida</taxon>
        <taxon>Polypodiidae</taxon>
        <taxon>Polypodiales</taxon>
        <taxon>Pteridineae</taxon>
        <taxon>Pteridaceae</taxon>
        <taxon>Vittarioideae</taxon>
        <taxon>Adiantum</taxon>
    </lineage>
</organism>
<protein>
    <submittedName>
        <fullName evidence="1">Uncharacterized protein</fullName>
    </submittedName>
</protein>
<dbReference type="EMBL" id="JABFUD020000025">
    <property type="protein sequence ID" value="KAI5059837.1"/>
    <property type="molecule type" value="Genomic_DNA"/>
</dbReference>
<comment type="caution">
    <text evidence="1">The sequence shown here is derived from an EMBL/GenBank/DDBJ whole genome shotgun (WGS) entry which is preliminary data.</text>
</comment>
<keyword evidence="2" id="KW-1185">Reference proteome</keyword>
<reference evidence="1" key="1">
    <citation type="submission" date="2021-01" db="EMBL/GenBank/DDBJ databases">
        <title>Adiantum capillus-veneris genome.</title>
        <authorList>
            <person name="Fang Y."/>
            <person name="Liao Q."/>
        </authorList>
    </citation>
    <scope>NUCLEOTIDE SEQUENCE</scope>
    <source>
        <strain evidence="1">H3</strain>
        <tissue evidence="1">Leaf</tissue>
    </source>
</reference>
<dbReference type="AlphaFoldDB" id="A0A9D4U1X7"/>
<sequence>MCRTGLLRGWDARLPRFGGEQSSAQQISAARAWRLPPSLWKKQPQFFCVPIACDSGVFLGHRMLKVVLVATGLGGLGSCWFGGSIVHGSWRLHACGPRVQHEIGCGSSGVVSCLGGVPLHADARFGSFLGGSTKFS</sequence>